<dbReference type="UniPathway" id="UPA00148"/>
<reference evidence="7 8" key="2">
    <citation type="submission" date="2016-08" db="EMBL/GenBank/DDBJ databases">
        <title>Orenia metallireducens sp. nov. strain Z6, a Novel Metal-reducing Firmicute from the Deep Subsurface.</title>
        <authorList>
            <person name="Maxim B.I."/>
            <person name="Kenneth K."/>
            <person name="Flynn T.M."/>
            <person name="Oloughlin E.J."/>
            <person name="Locke R.A."/>
            <person name="Weber J.R."/>
            <person name="Egan S.M."/>
            <person name="Mackie R.I."/>
            <person name="Cann I.K."/>
        </authorList>
    </citation>
    <scope>NUCLEOTIDE SEQUENCE [LARGE SCALE GENOMIC DNA]</scope>
    <source>
        <strain evidence="7 8">Z6</strain>
    </source>
</reference>
<evidence type="ECO:0000256" key="5">
    <source>
        <dbReference type="ARBA" id="ARBA00022691"/>
    </source>
</evidence>
<dbReference type="PANTHER" id="PTHR47036:SF1">
    <property type="entry name" value="COBALT-FACTOR III C(17)-METHYLTRANSFERASE-RELATED"/>
    <property type="match status" value="1"/>
</dbReference>
<dbReference type="SUPFAM" id="SSF53790">
    <property type="entry name" value="Tetrapyrrole methylase"/>
    <property type="match status" value="1"/>
</dbReference>
<evidence type="ECO:0000256" key="4">
    <source>
        <dbReference type="ARBA" id="ARBA00022679"/>
    </source>
</evidence>
<reference evidence="8" key="1">
    <citation type="submission" date="2016-07" db="EMBL/GenBank/DDBJ databases">
        <authorList>
            <person name="Florea S."/>
            <person name="Webb J.S."/>
            <person name="Jaromczyk J."/>
            <person name="Schardl C.L."/>
        </authorList>
    </citation>
    <scope>NUCLEOTIDE SEQUENCE [LARGE SCALE GENOMIC DNA]</scope>
    <source>
        <strain evidence="8">Z6</strain>
    </source>
</reference>
<dbReference type="EMBL" id="LWDV01000009">
    <property type="protein sequence ID" value="OCL26133.1"/>
    <property type="molecule type" value="Genomic_DNA"/>
</dbReference>
<accession>A0A1C0A7A5</accession>
<protein>
    <submittedName>
        <fullName evidence="7">Precorrin-3B C(17)-methyltransferase</fullName>
    </submittedName>
</protein>
<dbReference type="GO" id="GO:0032259">
    <property type="term" value="P:methylation"/>
    <property type="evidence" value="ECO:0007669"/>
    <property type="project" value="UniProtKB-KW"/>
</dbReference>
<dbReference type="GO" id="GO:0008168">
    <property type="term" value="F:methyltransferase activity"/>
    <property type="evidence" value="ECO:0007669"/>
    <property type="project" value="UniProtKB-KW"/>
</dbReference>
<dbReference type="AlphaFoldDB" id="A0A1C0A7A5"/>
<dbReference type="PANTHER" id="PTHR47036">
    <property type="entry name" value="COBALT-FACTOR III C(17)-METHYLTRANSFERASE-RELATED"/>
    <property type="match status" value="1"/>
</dbReference>
<dbReference type="InterPro" id="IPR014777">
    <property type="entry name" value="4pyrrole_Mease_sub1"/>
</dbReference>
<dbReference type="InterPro" id="IPR006363">
    <property type="entry name" value="Cbl_synth_CobJ/CibH_dom"/>
</dbReference>
<comment type="pathway">
    <text evidence="1">Cofactor biosynthesis; adenosylcobalamin biosynthesis.</text>
</comment>
<keyword evidence="5" id="KW-0949">S-adenosyl-L-methionine</keyword>
<dbReference type="Gene3D" id="3.30.950.10">
    <property type="entry name" value="Methyltransferase, Cobalt-precorrin-4 Transmethylase, Domain 2"/>
    <property type="match status" value="1"/>
</dbReference>
<dbReference type="InterPro" id="IPR000878">
    <property type="entry name" value="4pyrrol_Mease"/>
</dbReference>
<keyword evidence="4 7" id="KW-0808">Transferase</keyword>
<gene>
    <name evidence="7" type="ORF">U472_08950</name>
</gene>
<proteinExistence type="predicted"/>
<comment type="caution">
    <text evidence="7">The sequence shown here is derived from an EMBL/GenBank/DDBJ whole genome shotgun (WGS) entry which is preliminary data.</text>
</comment>
<keyword evidence="2" id="KW-0169">Cobalamin biosynthesis</keyword>
<evidence type="ECO:0000256" key="1">
    <source>
        <dbReference type="ARBA" id="ARBA00004953"/>
    </source>
</evidence>
<name>A0A1C0A7A5_9FIRM</name>
<evidence type="ECO:0000313" key="7">
    <source>
        <dbReference type="EMBL" id="OCL26133.1"/>
    </source>
</evidence>
<evidence type="ECO:0000259" key="6">
    <source>
        <dbReference type="Pfam" id="PF00590"/>
    </source>
</evidence>
<evidence type="ECO:0000256" key="3">
    <source>
        <dbReference type="ARBA" id="ARBA00022603"/>
    </source>
</evidence>
<dbReference type="Gene3D" id="3.40.1010.10">
    <property type="entry name" value="Cobalt-precorrin-4 Transmethylase, Domain 1"/>
    <property type="match status" value="1"/>
</dbReference>
<dbReference type="Pfam" id="PF00590">
    <property type="entry name" value="TP_methylase"/>
    <property type="match status" value="1"/>
</dbReference>
<evidence type="ECO:0000313" key="8">
    <source>
        <dbReference type="Proteomes" id="UP000093514"/>
    </source>
</evidence>
<dbReference type="Proteomes" id="UP000093514">
    <property type="component" value="Unassembled WGS sequence"/>
</dbReference>
<evidence type="ECO:0000256" key="2">
    <source>
        <dbReference type="ARBA" id="ARBA00022573"/>
    </source>
</evidence>
<dbReference type="NCBIfam" id="TIGR01466">
    <property type="entry name" value="cobJ_cbiH"/>
    <property type="match status" value="1"/>
</dbReference>
<dbReference type="InterPro" id="IPR051810">
    <property type="entry name" value="Precorrin_MeTrfase"/>
</dbReference>
<sequence>MSLKAYRILQQVDVIVGYKTYIELLEELVTEGQRVVSNGMTKEVERCQQAINLALEGEEVAIVSSGDPGVYGMAGLILELLQEEVKLEVEIIPGITAANAAASSLGAPLMHDYAVISLSDLMTPWEVIEDRLEKTAEGDFIVALYNPKSKKRVKQIEIARDIFLRNREPNTPVGIVRKAKRGDEELIITTLVEMLEHKIDMVTTVIIGNSQTFKQDNLMVTPRGYEV</sequence>
<dbReference type="InterPro" id="IPR035996">
    <property type="entry name" value="4pyrrol_Methylase_sf"/>
</dbReference>
<keyword evidence="8" id="KW-1185">Reference proteome</keyword>
<dbReference type="GO" id="GO:0009236">
    <property type="term" value="P:cobalamin biosynthetic process"/>
    <property type="evidence" value="ECO:0007669"/>
    <property type="project" value="UniProtKB-UniPathway"/>
</dbReference>
<organism evidence="7 8">
    <name type="scientific">Orenia metallireducens</name>
    <dbReference type="NCBI Taxonomy" id="1413210"/>
    <lineage>
        <taxon>Bacteria</taxon>
        <taxon>Bacillati</taxon>
        <taxon>Bacillota</taxon>
        <taxon>Clostridia</taxon>
        <taxon>Halanaerobiales</taxon>
        <taxon>Halobacteroidaceae</taxon>
        <taxon>Orenia</taxon>
    </lineage>
</organism>
<keyword evidence="3 7" id="KW-0489">Methyltransferase</keyword>
<feature type="domain" description="Tetrapyrrole methylase" evidence="6">
    <location>
        <begin position="1"/>
        <end position="193"/>
    </location>
</feature>
<dbReference type="InterPro" id="IPR014776">
    <property type="entry name" value="4pyrrole_Mease_sub2"/>
</dbReference>
<dbReference type="CDD" id="cd11646">
    <property type="entry name" value="Precorrin_3B_C17_MT"/>
    <property type="match status" value="1"/>
</dbReference>